<keyword evidence="2" id="KW-0732">Signal</keyword>
<feature type="region of interest" description="Disordered" evidence="1">
    <location>
        <begin position="43"/>
        <end position="94"/>
    </location>
</feature>
<feature type="compositionally biased region" description="Basic and acidic residues" evidence="1">
    <location>
        <begin position="57"/>
        <end position="80"/>
    </location>
</feature>
<accession>A0ABX4QPE6</accession>
<feature type="compositionally biased region" description="Low complexity" evidence="1">
    <location>
        <begin position="45"/>
        <end position="56"/>
    </location>
</feature>
<evidence type="ECO:0000313" key="4">
    <source>
        <dbReference type="Proteomes" id="UP000232891"/>
    </source>
</evidence>
<comment type="caution">
    <text evidence="3">The sequence shown here is derived from an EMBL/GenBank/DDBJ whole genome shotgun (WGS) entry which is preliminary data.</text>
</comment>
<gene>
    <name evidence="3" type="ORF">ATI14_5836</name>
</gene>
<dbReference type="RefSeq" id="WP_100831524.1">
    <property type="nucleotide sequence ID" value="NZ_PHHD01000001.1"/>
</dbReference>
<reference evidence="3 4" key="1">
    <citation type="submission" date="2017-11" db="EMBL/GenBank/DDBJ databases">
        <title>Genome sequencing of a diverse group of Pseudomonas species.</title>
        <authorList>
            <person name="Loper J."/>
        </authorList>
    </citation>
    <scope>NUCLEOTIDE SEQUENCE [LARGE SCALE GENOMIC DNA]</scope>
    <source>
        <strain evidence="3 4">NCPPB 2192</strain>
    </source>
</reference>
<protein>
    <submittedName>
        <fullName evidence="3">Uncharacterized protein</fullName>
    </submittedName>
</protein>
<keyword evidence="4" id="KW-1185">Reference proteome</keyword>
<evidence type="ECO:0000313" key="3">
    <source>
        <dbReference type="EMBL" id="PKA78695.1"/>
    </source>
</evidence>
<proteinExistence type="predicted"/>
<feature type="signal peptide" evidence="2">
    <location>
        <begin position="1"/>
        <end position="21"/>
    </location>
</feature>
<feature type="chain" id="PRO_5046562049" evidence="2">
    <location>
        <begin position="22"/>
        <end position="94"/>
    </location>
</feature>
<sequence length="94" mass="10661">MNTIPKLAAVLICTFPIFAHASDGAEALERFHERTRAMFARQLEDTQQQPAQQQDVSKQEVSKQEVSKQEVSKQETEKKQAPGINPFNDRLPSH</sequence>
<dbReference type="Proteomes" id="UP000232891">
    <property type="component" value="Unassembled WGS sequence"/>
</dbReference>
<dbReference type="EMBL" id="PHHD01000001">
    <property type="protein sequence ID" value="PKA78695.1"/>
    <property type="molecule type" value="Genomic_DNA"/>
</dbReference>
<name>A0ABX4QPE6_PSETO</name>
<dbReference type="GeneID" id="55848854"/>
<evidence type="ECO:0000256" key="2">
    <source>
        <dbReference type="SAM" id="SignalP"/>
    </source>
</evidence>
<evidence type="ECO:0000256" key="1">
    <source>
        <dbReference type="SAM" id="MobiDB-lite"/>
    </source>
</evidence>
<organism evidence="3 4">
    <name type="scientific">Pseudomonas tolaasii NCPPB 2192</name>
    <dbReference type="NCBI Taxonomy" id="564423"/>
    <lineage>
        <taxon>Bacteria</taxon>
        <taxon>Pseudomonadati</taxon>
        <taxon>Pseudomonadota</taxon>
        <taxon>Gammaproteobacteria</taxon>
        <taxon>Pseudomonadales</taxon>
        <taxon>Pseudomonadaceae</taxon>
        <taxon>Pseudomonas</taxon>
    </lineage>
</organism>